<dbReference type="InterPro" id="IPR029068">
    <property type="entry name" value="Glyas_Bleomycin-R_OHBP_Dase"/>
</dbReference>
<organism evidence="3 4">
    <name type="scientific">Streptomyces chisholmiae</name>
    <dbReference type="NCBI Taxonomy" id="3075540"/>
    <lineage>
        <taxon>Bacteria</taxon>
        <taxon>Bacillati</taxon>
        <taxon>Actinomycetota</taxon>
        <taxon>Actinomycetes</taxon>
        <taxon>Kitasatosporales</taxon>
        <taxon>Streptomycetaceae</taxon>
        <taxon>Streptomyces</taxon>
    </lineage>
</organism>
<protein>
    <submittedName>
        <fullName evidence="3">VOC family protein</fullName>
    </submittedName>
</protein>
<comment type="caution">
    <text evidence="3">The sequence shown here is derived from an EMBL/GenBank/DDBJ whole genome shotgun (WGS) entry which is preliminary data.</text>
</comment>
<feature type="domain" description="VOC" evidence="2">
    <location>
        <begin position="5"/>
        <end position="120"/>
    </location>
</feature>
<name>A0ABU2K1V0_9ACTN</name>
<evidence type="ECO:0000256" key="1">
    <source>
        <dbReference type="SAM" id="MobiDB-lite"/>
    </source>
</evidence>
<dbReference type="Pfam" id="PF00903">
    <property type="entry name" value="Glyoxalase"/>
    <property type="match status" value="1"/>
</dbReference>
<evidence type="ECO:0000313" key="3">
    <source>
        <dbReference type="EMBL" id="MDT0270754.1"/>
    </source>
</evidence>
<dbReference type="SUPFAM" id="SSF54593">
    <property type="entry name" value="Glyoxalase/Bleomycin resistance protein/Dihydroxybiphenyl dioxygenase"/>
    <property type="match status" value="1"/>
</dbReference>
<reference evidence="4" key="1">
    <citation type="submission" date="2023-07" db="EMBL/GenBank/DDBJ databases">
        <title>30 novel species of actinomycetes from the DSMZ collection.</title>
        <authorList>
            <person name="Nouioui I."/>
        </authorList>
    </citation>
    <scope>NUCLEOTIDE SEQUENCE [LARGE SCALE GENOMIC DNA]</scope>
    <source>
        <strain evidence="4">DSM 44915</strain>
    </source>
</reference>
<accession>A0ABU2K1V0</accession>
<gene>
    <name evidence="3" type="ORF">RM844_31245</name>
</gene>
<dbReference type="EMBL" id="JAVREO010000033">
    <property type="protein sequence ID" value="MDT0270754.1"/>
    <property type="molecule type" value="Genomic_DNA"/>
</dbReference>
<dbReference type="Gene3D" id="3.10.180.10">
    <property type="entry name" value="2,3-Dihydroxybiphenyl 1,2-Dioxygenase, domain 1"/>
    <property type="match status" value="1"/>
</dbReference>
<dbReference type="PANTHER" id="PTHR36437">
    <property type="entry name" value="GLYOXALASE/BLEOMYCIN RESISTANCE PROTEIN/DIOXYGENASE"/>
    <property type="match status" value="1"/>
</dbReference>
<dbReference type="InterPro" id="IPR004360">
    <property type="entry name" value="Glyas_Fos-R_dOase_dom"/>
</dbReference>
<dbReference type="InterPro" id="IPR037523">
    <property type="entry name" value="VOC_core"/>
</dbReference>
<dbReference type="RefSeq" id="WP_311670818.1">
    <property type="nucleotide sequence ID" value="NZ_JAVREO010000033.1"/>
</dbReference>
<dbReference type="PROSITE" id="PS51819">
    <property type="entry name" value="VOC"/>
    <property type="match status" value="1"/>
</dbReference>
<dbReference type="Proteomes" id="UP001183410">
    <property type="component" value="Unassembled WGS sequence"/>
</dbReference>
<feature type="region of interest" description="Disordered" evidence="1">
    <location>
        <begin position="89"/>
        <end position="125"/>
    </location>
</feature>
<evidence type="ECO:0000313" key="4">
    <source>
        <dbReference type="Proteomes" id="UP001183410"/>
    </source>
</evidence>
<sequence>MTIARTQLVSLPVSDQDRARDFYVDVLGLELVRDNPMGPDQRWVEVAPAGAETGITLVTWFPTMPPGSLRGLVLQTEDVDAEIDRLRAAGVPVEGPDDAPWGRFGTLTDPDGNGLVLAGPPPRGA</sequence>
<proteinExistence type="predicted"/>
<evidence type="ECO:0000259" key="2">
    <source>
        <dbReference type="PROSITE" id="PS51819"/>
    </source>
</evidence>
<keyword evidence="4" id="KW-1185">Reference proteome</keyword>
<dbReference type="PANTHER" id="PTHR36437:SF2">
    <property type="entry name" value="GLYOXALASE_BLEOMYCIN RESISTANCE PROTEIN_DIOXYGENASE"/>
    <property type="match status" value="1"/>
</dbReference>